<dbReference type="AlphaFoldDB" id="A0A839SKZ0"/>
<dbReference type="RefSeq" id="WP_157750717.1">
    <property type="nucleotide sequence ID" value="NZ_AP017313.1"/>
</dbReference>
<dbReference type="GO" id="GO:0000155">
    <property type="term" value="F:phosphorelay sensor kinase activity"/>
    <property type="evidence" value="ECO:0007669"/>
    <property type="project" value="InterPro"/>
</dbReference>
<keyword evidence="1" id="KW-0472">Membrane</keyword>
<comment type="caution">
    <text evidence="3">The sequence shown here is derived from an EMBL/GenBank/DDBJ whole genome shotgun (WGS) entry which is preliminary data.</text>
</comment>
<keyword evidence="4" id="KW-1185">Reference proteome</keyword>
<evidence type="ECO:0000313" key="4">
    <source>
        <dbReference type="Proteomes" id="UP000539265"/>
    </source>
</evidence>
<organism evidence="3 4">
    <name type="scientific">Mucilaginibacter gotjawali</name>
    <dbReference type="NCBI Taxonomy" id="1550579"/>
    <lineage>
        <taxon>Bacteria</taxon>
        <taxon>Pseudomonadati</taxon>
        <taxon>Bacteroidota</taxon>
        <taxon>Sphingobacteriia</taxon>
        <taxon>Sphingobacteriales</taxon>
        <taxon>Sphingobacteriaceae</taxon>
        <taxon>Mucilaginibacter</taxon>
    </lineage>
</organism>
<feature type="transmembrane region" description="Helical" evidence="1">
    <location>
        <begin position="12"/>
        <end position="33"/>
    </location>
</feature>
<gene>
    <name evidence="3" type="ORF">FHS11_005405</name>
</gene>
<accession>A0A839SKZ0</accession>
<reference evidence="3" key="1">
    <citation type="submission" date="2020-08" db="EMBL/GenBank/DDBJ databases">
        <title>Genomic Encyclopedia of Type Strains, Phase III (KMG-III): the genomes of soil and plant-associated and newly described type strains.</title>
        <authorList>
            <person name="Whitman W."/>
        </authorList>
    </citation>
    <scope>NUCLEOTIDE SEQUENCE [LARGE SCALE GENOMIC DNA]</scope>
    <source>
        <strain evidence="3">CECT 8628</strain>
    </source>
</reference>
<dbReference type="OrthoDB" id="6231665at2"/>
<feature type="domain" description="PAS" evidence="2">
    <location>
        <begin position="85"/>
        <end position="185"/>
    </location>
</feature>
<sequence>MKTFNSVKIPLTFLVIGVCWALFSNPIITFFYRHLAPTEQDSFRSLNDLVFVVIISYVLYVKIKRQQHKITKSEEEYRQLFESNPNPLWIYNGQMRFVKVNNAAVEKYQHTRRKFLKMNIDDIHYKIPDELLTEDLDDEMDKLRLAGIWQHVKASGETFMVSIVSYPVMFNNEPCHLVMATDITELIEKERKLEDAYQKIKTSNEVLLHIAWSNSHELRKPLCSILALIDLLKEANEQEREEFLRMLEISSTELDQVLMKNNEKVNEMDMVTVE</sequence>
<keyword evidence="1" id="KW-1133">Transmembrane helix</keyword>
<name>A0A839SKZ0_9SPHI</name>
<dbReference type="NCBIfam" id="TIGR00229">
    <property type="entry name" value="sensory_box"/>
    <property type="match status" value="1"/>
</dbReference>
<protein>
    <submittedName>
        <fullName evidence="3">PAS domain S-box-containing protein</fullName>
    </submittedName>
</protein>
<dbReference type="InterPro" id="IPR036097">
    <property type="entry name" value="HisK_dim/P_sf"/>
</dbReference>
<dbReference type="Pfam" id="PF13426">
    <property type="entry name" value="PAS_9"/>
    <property type="match status" value="1"/>
</dbReference>
<dbReference type="Gene3D" id="1.10.287.130">
    <property type="match status" value="1"/>
</dbReference>
<keyword evidence="1" id="KW-0812">Transmembrane</keyword>
<dbReference type="EMBL" id="JACHWX010000028">
    <property type="protein sequence ID" value="MBB3058945.1"/>
    <property type="molecule type" value="Genomic_DNA"/>
</dbReference>
<evidence type="ECO:0000256" key="1">
    <source>
        <dbReference type="SAM" id="Phobius"/>
    </source>
</evidence>
<proteinExistence type="predicted"/>
<dbReference type="SUPFAM" id="SSF55785">
    <property type="entry name" value="PYP-like sensor domain (PAS domain)"/>
    <property type="match status" value="1"/>
</dbReference>
<dbReference type="SUPFAM" id="SSF47384">
    <property type="entry name" value="Homodimeric domain of signal transducing histidine kinase"/>
    <property type="match status" value="1"/>
</dbReference>
<evidence type="ECO:0000259" key="2">
    <source>
        <dbReference type="Pfam" id="PF13426"/>
    </source>
</evidence>
<dbReference type="InterPro" id="IPR035965">
    <property type="entry name" value="PAS-like_dom_sf"/>
</dbReference>
<dbReference type="Gene3D" id="3.30.450.20">
    <property type="entry name" value="PAS domain"/>
    <property type="match status" value="1"/>
</dbReference>
<dbReference type="Proteomes" id="UP000539265">
    <property type="component" value="Unassembled WGS sequence"/>
</dbReference>
<dbReference type="InterPro" id="IPR000014">
    <property type="entry name" value="PAS"/>
</dbReference>
<feature type="transmembrane region" description="Helical" evidence="1">
    <location>
        <begin position="45"/>
        <end position="63"/>
    </location>
</feature>
<evidence type="ECO:0000313" key="3">
    <source>
        <dbReference type="EMBL" id="MBB3058945.1"/>
    </source>
</evidence>